<sequence length="165" mass="18981">MFACGVNHRCTLNCVSTKRSFVLIFIITRASPLTLRTSKSYLDLNLCEERFEDLPESVCMRKSLKTSKAIKTKREKERKVLVGNFSKCHVRMVFTEAALPSDFPSLLIALHPKEILNTQDEMRHHPERSRRCISIKPDIKMDQDAIEISPMMSTSTVLRVAWINL</sequence>
<reference evidence="1" key="2">
    <citation type="journal article" date="2021" name="Genome Biol. Evol.">
        <title>Developing a high-quality reference genome for a parasitic bivalve with doubly uniparental inheritance (Bivalvia: Unionida).</title>
        <authorList>
            <person name="Smith C.H."/>
        </authorList>
    </citation>
    <scope>NUCLEOTIDE SEQUENCE</scope>
    <source>
        <strain evidence="1">CHS0354</strain>
        <tissue evidence="1">Mantle</tissue>
    </source>
</reference>
<proteinExistence type="predicted"/>
<evidence type="ECO:0000313" key="1">
    <source>
        <dbReference type="EMBL" id="KAK3580185.1"/>
    </source>
</evidence>
<accession>A0AAE0VKM1</accession>
<reference evidence="1" key="1">
    <citation type="journal article" date="2021" name="Genome Biol. Evol.">
        <title>A High-Quality Reference Genome for a Parasitic Bivalve with Doubly Uniparental Inheritance (Bivalvia: Unionida).</title>
        <authorList>
            <person name="Smith C.H."/>
        </authorList>
    </citation>
    <scope>NUCLEOTIDE SEQUENCE</scope>
    <source>
        <strain evidence="1">CHS0354</strain>
    </source>
</reference>
<dbReference type="EMBL" id="JAEAOA010000130">
    <property type="protein sequence ID" value="KAK3580185.1"/>
    <property type="molecule type" value="Genomic_DNA"/>
</dbReference>
<name>A0AAE0VKM1_9BIVA</name>
<evidence type="ECO:0000313" key="2">
    <source>
        <dbReference type="Proteomes" id="UP001195483"/>
    </source>
</evidence>
<organism evidence="1 2">
    <name type="scientific">Potamilus streckersoni</name>
    <dbReference type="NCBI Taxonomy" id="2493646"/>
    <lineage>
        <taxon>Eukaryota</taxon>
        <taxon>Metazoa</taxon>
        <taxon>Spiralia</taxon>
        <taxon>Lophotrochozoa</taxon>
        <taxon>Mollusca</taxon>
        <taxon>Bivalvia</taxon>
        <taxon>Autobranchia</taxon>
        <taxon>Heteroconchia</taxon>
        <taxon>Palaeoheterodonta</taxon>
        <taxon>Unionida</taxon>
        <taxon>Unionoidea</taxon>
        <taxon>Unionidae</taxon>
        <taxon>Ambleminae</taxon>
        <taxon>Lampsilini</taxon>
        <taxon>Potamilus</taxon>
    </lineage>
</organism>
<reference evidence="1" key="3">
    <citation type="submission" date="2023-05" db="EMBL/GenBank/DDBJ databases">
        <authorList>
            <person name="Smith C.H."/>
        </authorList>
    </citation>
    <scope>NUCLEOTIDE SEQUENCE</scope>
    <source>
        <strain evidence="1">CHS0354</strain>
        <tissue evidence="1">Mantle</tissue>
    </source>
</reference>
<dbReference type="Proteomes" id="UP001195483">
    <property type="component" value="Unassembled WGS sequence"/>
</dbReference>
<protein>
    <submittedName>
        <fullName evidence="1">Uncharacterized protein</fullName>
    </submittedName>
</protein>
<gene>
    <name evidence="1" type="ORF">CHS0354_001318</name>
</gene>
<keyword evidence="2" id="KW-1185">Reference proteome</keyword>
<comment type="caution">
    <text evidence="1">The sequence shown here is derived from an EMBL/GenBank/DDBJ whole genome shotgun (WGS) entry which is preliminary data.</text>
</comment>
<dbReference type="AlphaFoldDB" id="A0AAE0VKM1"/>